<dbReference type="Proteomes" id="UP000748531">
    <property type="component" value="Unassembled WGS sequence"/>
</dbReference>
<keyword evidence="1" id="KW-0472">Membrane</keyword>
<dbReference type="EMBL" id="LUCH01003380">
    <property type="protein sequence ID" value="KAF5400210.1"/>
    <property type="molecule type" value="Genomic_DNA"/>
</dbReference>
<gene>
    <name evidence="2" type="ORF">PHET_06320</name>
</gene>
<keyword evidence="1" id="KW-0812">Transmembrane</keyword>
<reference evidence="2" key="1">
    <citation type="submission" date="2019-05" db="EMBL/GenBank/DDBJ databases">
        <title>Annotation for the trematode Paragonimus heterotremus.</title>
        <authorList>
            <person name="Choi Y.-J."/>
        </authorList>
    </citation>
    <scope>NUCLEOTIDE SEQUENCE</scope>
    <source>
        <strain evidence="2">LC</strain>
    </source>
</reference>
<evidence type="ECO:0000313" key="3">
    <source>
        <dbReference type="Proteomes" id="UP000748531"/>
    </source>
</evidence>
<name>A0A8J4WQY1_9TREM</name>
<protein>
    <submittedName>
        <fullName evidence="2">Uncharacterized protein</fullName>
    </submittedName>
</protein>
<organism evidence="2 3">
    <name type="scientific">Paragonimus heterotremus</name>
    <dbReference type="NCBI Taxonomy" id="100268"/>
    <lineage>
        <taxon>Eukaryota</taxon>
        <taxon>Metazoa</taxon>
        <taxon>Spiralia</taxon>
        <taxon>Lophotrochozoa</taxon>
        <taxon>Platyhelminthes</taxon>
        <taxon>Trematoda</taxon>
        <taxon>Digenea</taxon>
        <taxon>Plagiorchiida</taxon>
        <taxon>Troglotremata</taxon>
        <taxon>Troglotrematidae</taxon>
        <taxon>Paragonimus</taxon>
    </lineage>
</organism>
<evidence type="ECO:0000313" key="2">
    <source>
        <dbReference type="EMBL" id="KAF5400210.1"/>
    </source>
</evidence>
<dbReference type="AlphaFoldDB" id="A0A8J4WQY1"/>
<sequence>MSATFNISSPFAQVLLWATLSFFCFTHLPLVVLHKDDQSQNLWNRFTKSPRWSSTVSDLDVPH</sequence>
<keyword evidence="3" id="KW-1185">Reference proteome</keyword>
<comment type="caution">
    <text evidence="2">The sequence shown here is derived from an EMBL/GenBank/DDBJ whole genome shotgun (WGS) entry which is preliminary data.</text>
</comment>
<evidence type="ECO:0000256" key="1">
    <source>
        <dbReference type="SAM" id="Phobius"/>
    </source>
</evidence>
<proteinExistence type="predicted"/>
<keyword evidence="1" id="KW-1133">Transmembrane helix</keyword>
<feature type="transmembrane region" description="Helical" evidence="1">
    <location>
        <begin position="14"/>
        <end position="33"/>
    </location>
</feature>
<accession>A0A8J4WQY1</accession>